<dbReference type="SUPFAM" id="SSF56281">
    <property type="entry name" value="Metallo-hydrolase/oxidoreductase"/>
    <property type="match status" value="1"/>
</dbReference>
<evidence type="ECO:0000313" key="3">
    <source>
        <dbReference type="Proteomes" id="UP000070501"/>
    </source>
</evidence>
<dbReference type="AlphaFoldDB" id="A0A136JCC7"/>
<reference evidence="3" key="1">
    <citation type="submission" date="2016-02" db="EMBL/GenBank/DDBJ databases">
        <title>Draft genome sequence of Microdochium bolleyi, a fungal endophyte of beachgrass.</title>
        <authorList>
            <consortium name="DOE Joint Genome Institute"/>
            <person name="David A.S."/>
            <person name="May G."/>
            <person name="Haridas S."/>
            <person name="Lim J."/>
            <person name="Wang M."/>
            <person name="Labutti K."/>
            <person name="Lipzen A."/>
            <person name="Barry K."/>
            <person name="Grigoriev I.V."/>
        </authorList>
    </citation>
    <scope>NUCLEOTIDE SEQUENCE [LARGE SCALE GENOMIC DNA]</scope>
    <source>
        <strain evidence="3">J235TASD1</strain>
    </source>
</reference>
<dbReference type="GO" id="GO:0006198">
    <property type="term" value="P:cAMP catabolic process"/>
    <property type="evidence" value="ECO:0007669"/>
    <property type="project" value="InterPro"/>
</dbReference>
<dbReference type="Gene3D" id="3.60.15.10">
    <property type="entry name" value="Ribonuclease Z/Hydroxyacylglutathione hydrolase-like"/>
    <property type="match status" value="1"/>
</dbReference>
<dbReference type="OrthoDB" id="258495at2759"/>
<dbReference type="CDD" id="cd07735">
    <property type="entry name" value="class_II_PDE_MBL-fold"/>
    <property type="match status" value="1"/>
</dbReference>
<dbReference type="GO" id="GO:1902660">
    <property type="term" value="P:negative regulation of glucose mediated signaling pathway"/>
    <property type="evidence" value="ECO:0007669"/>
    <property type="project" value="TreeGrafter"/>
</dbReference>
<evidence type="ECO:0000256" key="1">
    <source>
        <dbReference type="SAM" id="MobiDB-lite"/>
    </source>
</evidence>
<organism evidence="2 3">
    <name type="scientific">Microdochium bolleyi</name>
    <dbReference type="NCBI Taxonomy" id="196109"/>
    <lineage>
        <taxon>Eukaryota</taxon>
        <taxon>Fungi</taxon>
        <taxon>Dikarya</taxon>
        <taxon>Ascomycota</taxon>
        <taxon>Pezizomycotina</taxon>
        <taxon>Sordariomycetes</taxon>
        <taxon>Xylariomycetidae</taxon>
        <taxon>Xylariales</taxon>
        <taxon>Microdochiaceae</taxon>
        <taxon>Microdochium</taxon>
    </lineage>
</organism>
<proteinExistence type="predicted"/>
<dbReference type="EMBL" id="KQ964247">
    <property type="protein sequence ID" value="KXJ94811.1"/>
    <property type="molecule type" value="Genomic_DNA"/>
</dbReference>
<dbReference type="InParanoid" id="A0A136JCC7"/>
<accession>A0A136JCC7</accession>
<feature type="region of interest" description="Disordered" evidence="1">
    <location>
        <begin position="217"/>
        <end position="271"/>
    </location>
</feature>
<evidence type="ECO:0000313" key="2">
    <source>
        <dbReference type="EMBL" id="KXJ94811.1"/>
    </source>
</evidence>
<sequence>MAENEHERPEREPAIQVIVLGSGGGPLESNVTATLIRSVSAGWGRASMSALDAGVHMAAITRILEETQPQGLGVEVDLPHVLQVGPFKGMEIRSASPSANAAHIVRHCIDTVLITHPHLDHISAFVINTAGFQPTRAKRLAGLPSTISAFKTHIFNNVIWPNLSDENNGAGLVTYMRLVEGGSPALGEGEGKGYVEISDGLTVKVLAVSHGHCIEKHAHRGSSSSSRLGSMDGSSMMMGRPQVPGSNAAAGPSSLFRSSLTHSSPGGHSEREHVCVYDSSAYFIRDAPTGREVLMFGDVEPDAISLSPRNLMVWQEAAPRIARGDLAAIFIECSYDDSQTDDRLFGHLTPRYVMQELRVLAAEVELAAKSSTAAYTSKLESYTKKRKRELEDAVRRANNSRFIPVPRSTASTPAPAPVTTSNLLARGDDPPLSPKSTRPLKVDTPSSLSNAGSDYGFDTPHIATPTAEMSLRDFSDGPLAHHSSANGSSPAQSQHNLHQMSHMHMLPTSGGAPAIPEPKSPNALKGVKVVIIHVKERLNDEEPAGGRILRELREHEADAQTGAEFVVSHIGQSFYF</sequence>
<dbReference type="FunCoup" id="A0A136JCC7">
    <property type="interactions" value="45"/>
</dbReference>
<dbReference type="GO" id="GO:0004115">
    <property type="term" value="F:3',5'-cyclic-AMP phosphodiesterase activity"/>
    <property type="evidence" value="ECO:0007669"/>
    <property type="project" value="InterPro"/>
</dbReference>
<dbReference type="PANTHER" id="PTHR28283">
    <property type="entry name" value="3',5'-CYCLIC-NUCLEOTIDE PHOSPHODIESTERASE 1"/>
    <property type="match status" value="1"/>
</dbReference>
<gene>
    <name evidence="2" type="ORF">Micbo1qcDRAFT_193884</name>
</gene>
<feature type="compositionally biased region" description="Polar residues" evidence="1">
    <location>
        <begin position="483"/>
        <end position="495"/>
    </location>
</feature>
<feature type="compositionally biased region" description="Low complexity" evidence="1">
    <location>
        <begin position="404"/>
        <end position="421"/>
    </location>
</feature>
<feature type="compositionally biased region" description="Low complexity" evidence="1">
    <location>
        <begin position="253"/>
        <end position="264"/>
    </location>
</feature>
<dbReference type="PRINTS" id="PR00388">
    <property type="entry name" value="PDIESTERASE2"/>
</dbReference>
<dbReference type="Pfam" id="PF02112">
    <property type="entry name" value="PDEase_II"/>
    <property type="match status" value="2"/>
</dbReference>
<feature type="compositionally biased region" description="Low complexity" evidence="1">
    <location>
        <begin position="221"/>
        <end position="240"/>
    </location>
</feature>
<name>A0A136JCC7_9PEZI</name>
<dbReference type="PANTHER" id="PTHR28283:SF1">
    <property type="entry name" value="3',5'-CYCLIC-NUCLEOTIDE PHOSPHODIESTERASE 1"/>
    <property type="match status" value="1"/>
</dbReference>
<dbReference type="InterPro" id="IPR036866">
    <property type="entry name" value="RibonucZ/Hydroxyglut_hydro"/>
</dbReference>
<feature type="region of interest" description="Disordered" evidence="1">
    <location>
        <begin position="401"/>
        <end position="495"/>
    </location>
</feature>
<dbReference type="GO" id="GO:0047555">
    <property type="term" value="F:3',5'-cyclic-GMP phosphodiesterase activity"/>
    <property type="evidence" value="ECO:0007669"/>
    <property type="project" value="TreeGrafter"/>
</dbReference>
<dbReference type="Proteomes" id="UP000070501">
    <property type="component" value="Unassembled WGS sequence"/>
</dbReference>
<dbReference type="STRING" id="196109.A0A136JCC7"/>
<keyword evidence="3" id="KW-1185">Reference proteome</keyword>
<dbReference type="InterPro" id="IPR000396">
    <property type="entry name" value="Pdiesterase2"/>
</dbReference>
<protein>
    <submittedName>
        <fullName evidence="2">cAMP phosphodiesterases class-II-domain-containing protein</fullName>
    </submittedName>
</protein>